<accession>A0A9Q9IB92</accession>
<dbReference type="KEGG" id="daur:Daura_28895"/>
<dbReference type="EMBL" id="CP073767">
    <property type="protein sequence ID" value="UWZ50827.1"/>
    <property type="molecule type" value="Genomic_DNA"/>
</dbReference>
<dbReference type="Proteomes" id="UP001058003">
    <property type="component" value="Chromosome"/>
</dbReference>
<keyword evidence="2" id="KW-1185">Reference proteome</keyword>
<dbReference type="RefSeq" id="WP_156089364.1">
    <property type="nucleotide sequence ID" value="NZ_CP073767.1"/>
</dbReference>
<sequence length="104" mass="11007">MFIDIYLFSLPSDVDRDDIEDELQATDGFDVVGAGTGADFVNLDVEVDDAVPRERALATVAGILRRLGSHAGAHVRVSDTGERIAVDDITELTRGGHGPAVGSQ</sequence>
<proteinExistence type="predicted"/>
<name>A0A9Q9IB92_9ACTN</name>
<dbReference type="AlphaFoldDB" id="A0A9Q9IB92"/>
<gene>
    <name evidence="1" type="ORF">Daura_28895</name>
</gene>
<organism evidence="1 2">
    <name type="scientific">Dactylosporangium aurantiacum</name>
    <dbReference type="NCBI Taxonomy" id="35754"/>
    <lineage>
        <taxon>Bacteria</taxon>
        <taxon>Bacillati</taxon>
        <taxon>Actinomycetota</taxon>
        <taxon>Actinomycetes</taxon>
        <taxon>Micromonosporales</taxon>
        <taxon>Micromonosporaceae</taxon>
        <taxon>Dactylosporangium</taxon>
    </lineage>
</organism>
<protein>
    <submittedName>
        <fullName evidence="1">Uncharacterized protein</fullName>
    </submittedName>
</protein>
<evidence type="ECO:0000313" key="1">
    <source>
        <dbReference type="EMBL" id="UWZ50827.1"/>
    </source>
</evidence>
<reference evidence="1" key="1">
    <citation type="submission" date="2021-04" db="EMBL/GenBank/DDBJ databases">
        <title>Dactylosporangium aurantiacum NRRL B-8018 full assembly.</title>
        <authorList>
            <person name="Hartkoorn R.C."/>
            <person name="Beaudoing E."/>
            <person name="Hot D."/>
        </authorList>
    </citation>
    <scope>NUCLEOTIDE SEQUENCE</scope>
    <source>
        <strain evidence="1">NRRL B-8018</strain>
    </source>
</reference>
<dbReference type="OrthoDB" id="5193852at2"/>
<evidence type="ECO:0000313" key="2">
    <source>
        <dbReference type="Proteomes" id="UP001058003"/>
    </source>
</evidence>